<dbReference type="InterPro" id="IPR052965">
    <property type="entry name" value="Pigment-catalase-like"/>
</dbReference>
<feature type="chain" id="PRO_5013153386" evidence="2">
    <location>
        <begin position="16"/>
        <end position="331"/>
    </location>
</feature>
<reference evidence="3 4" key="1">
    <citation type="submission" date="2015-07" db="EMBL/GenBank/DDBJ databases">
        <title>Comparative genomics of the Sigatoka disease complex on banana suggests a link between parallel evolutionary changes in Pseudocercospora fijiensis and Pseudocercospora eumusae and increased virulence on the banana host.</title>
        <authorList>
            <person name="Chang T.-C."/>
            <person name="Salvucci A."/>
            <person name="Crous P.W."/>
            <person name="Stergiopoulos I."/>
        </authorList>
    </citation>
    <scope>NUCLEOTIDE SEQUENCE [LARGE SCALE GENOMIC DNA]</scope>
    <source>
        <strain evidence="3 4">CBS 114824</strain>
    </source>
</reference>
<dbReference type="Pfam" id="PF13668">
    <property type="entry name" value="Ferritin_2"/>
    <property type="match status" value="1"/>
</dbReference>
<name>A0A139GYX9_9PEZI</name>
<comment type="caution">
    <text evidence="3">The sequence shown here is derived from an EMBL/GenBank/DDBJ whole genome shotgun (WGS) entry which is preliminary data.</text>
</comment>
<evidence type="ECO:0000256" key="2">
    <source>
        <dbReference type="SAM" id="SignalP"/>
    </source>
</evidence>
<protein>
    <submittedName>
        <fullName evidence="3">Uncharacterized protein</fullName>
    </submittedName>
</protein>
<dbReference type="OrthoDB" id="1001765at2759"/>
<sequence>MRSAATLVFAALAAAAPAPSDIEKRQAVNDGVILNYALTLEHLENAFYKQGLQQISAEDFYKATGDKMFYNNLKEISKDEQTHVTFLSGALKAAGVTPTQPCTYNFGFKDAPTFLAIANVLEGVGVSAYLGAAQFIMNKDYLTAAGSILTVEARHSAYLRENQDPAQSPFPAAFDIPLDFDEVYSLAAQFIKSCPASNPKLPVVAFPAITVAPAGVAKPGDKLSFTVAKSVDAKAAYFITSMGPVSAQLSGSGTKYTVVVPSGAQPGQEYVVLTKDSNKPTDDNIVAGPAVVQVADNAYGQDEGHEHGYGHGHPQGYGGWGKKDDHKPEGY</sequence>
<dbReference type="STRING" id="321146.A0A139GYX9"/>
<feature type="signal peptide" evidence="2">
    <location>
        <begin position="1"/>
        <end position="15"/>
    </location>
</feature>
<keyword evidence="4" id="KW-1185">Reference proteome</keyword>
<dbReference type="SUPFAM" id="SSF47240">
    <property type="entry name" value="Ferritin-like"/>
    <property type="match status" value="1"/>
</dbReference>
<feature type="region of interest" description="Disordered" evidence="1">
    <location>
        <begin position="301"/>
        <end position="331"/>
    </location>
</feature>
<dbReference type="PANTHER" id="PTHR31694">
    <property type="entry name" value="DESICCATION-LIKE PROTEIN"/>
    <property type="match status" value="1"/>
</dbReference>
<dbReference type="AlphaFoldDB" id="A0A139GYX9"/>
<feature type="compositionally biased region" description="Basic and acidic residues" evidence="1">
    <location>
        <begin position="321"/>
        <end position="331"/>
    </location>
</feature>
<organism evidence="3 4">
    <name type="scientific">Pseudocercospora eumusae</name>
    <dbReference type="NCBI Taxonomy" id="321146"/>
    <lineage>
        <taxon>Eukaryota</taxon>
        <taxon>Fungi</taxon>
        <taxon>Dikarya</taxon>
        <taxon>Ascomycota</taxon>
        <taxon>Pezizomycotina</taxon>
        <taxon>Dothideomycetes</taxon>
        <taxon>Dothideomycetidae</taxon>
        <taxon>Mycosphaerellales</taxon>
        <taxon>Mycosphaerellaceae</taxon>
        <taxon>Pseudocercospora</taxon>
    </lineage>
</organism>
<keyword evidence="2" id="KW-0732">Signal</keyword>
<accession>A0A139GYX9</accession>
<dbReference type="CDD" id="cd00657">
    <property type="entry name" value="Ferritin_like"/>
    <property type="match status" value="1"/>
</dbReference>
<gene>
    <name evidence="3" type="ORF">AC578_6776</name>
</gene>
<evidence type="ECO:0000313" key="4">
    <source>
        <dbReference type="Proteomes" id="UP000070133"/>
    </source>
</evidence>
<dbReference type="InterPro" id="IPR009078">
    <property type="entry name" value="Ferritin-like_SF"/>
</dbReference>
<dbReference type="PANTHER" id="PTHR31694:SF26">
    <property type="entry name" value="OS05G0151100 PROTEIN"/>
    <property type="match status" value="1"/>
</dbReference>
<evidence type="ECO:0000313" key="3">
    <source>
        <dbReference type="EMBL" id="KXS95404.1"/>
    </source>
</evidence>
<proteinExistence type="predicted"/>
<dbReference type="EMBL" id="LFZN01000217">
    <property type="protein sequence ID" value="KXS95404.1"/>
    <property type="molecule type" value="Genomic_DNA"/>
</dbReference>
<feature type="compositionally biased region" description="Gly residues" evidence="1">
    <location>
        <begin position="311"/>
        <end position="320"/>
    </location>
</feature>
<evidence type="ECO:0000256" key="1">
    <source>
        <dbReference type="SAM" id="MobiDB-lite"/>
    </source>
</evidence>
<dbReference type="Proteomes" id="UP000070133">
    <property type="component" value="Unassembled WGS sequence"/>
</dbReference>